<evidence type="ECO:0000313" key="3">
    <source>
        <dbReference type="EMBL" id="KAH7128397.1"/>
    </source>
</evidence>
<dbReference type="OrthoDB" id="3687473at2759"/>
<keyword evidence="2" id="KW-0812">Transmembrane</keyword>
<accession>A0A9P9E0J4</accession>
<gene>
    <name evidence="3" type="ORF">B0J11DRAFT_270030</name>
</gene>
<name>A0A9P9E0J4_9PLEO</name>
<sequence>MMENSTHVPYQDSPLPSRSSTPLIPETSTTTTKPLPSLPTQIRTVNVEQYRDEAPSAAHTFVSHTRPHRYRSAQVNVYFERYSDNPRQEGDDDDVPLAHLYPYPTEAPPAYHVAVRQSYINTLISHIPPNTNTPIEVDEEAGLELERPDDIRHQVEKVVAGLIVSGILLIIMAVLIGFIYMNDGL</sequence>
<evidence type="ECO:0000256" key="2">
    <source>
        <dbReference type="SAM" id="Phobius"/>
    </source>
</evidence>
<evidence type="ECO:0000313" key="4">
    <source>
        <dbReference type="Proteomes" id="UP000700596"/>
    </source>
</evidence>
<proteinExistence type="predicted"/>
<protein>
    <submittedName>
        <fullName evidence="3">Uncharacterized protein</fullName>
    </submittedName>
</protein>
<dbReference type="AlphaFoldDB" id="A0A9P9E0J4"/>
<keyword evidence="2" id="KW-1133">Transmembrane helix</keyword>
<dbReference type="EMBL" id="JAGMWT010000005">
    <property type="protein sequence ID" value="KAH7128397.1"/>
    <property type="molecule type" value="Genomic_DNA"/>
</dbReference>
<comment type="caution">
    <text evidence="3">The sequence shown here is derived from an EMBL/GenBank/DDBJ whole genome shotgun (WGS) entry which is preliminary data.</text>
</comment>
<keyword evidence="4" id="KW-1185">Reference proteome</keyword>
<feature type="compositionally biased region" description="Low complexity" evidence="1">
    <location>
        <begin position="19"/>
        <end position="40"/>
    </location>
</feature>
<feature type="region of interest" description="Disordered" evidence="1">
    <location>
        <begin position="1"/>
        <end position="41"/>
    </location>
</feature>
<organism evidence="3 4">
    <name type="scientific">Dendryphion nanum</name>
    <dbReference type="NCBI Taxonomy" id="256645"/>
    <lineage>
        <taxon>Eukaryota</taxon>
        <taxon>Fungi</taxon>
        <taxon>Dikarya</taxon>
        <taxon>Ascomycota</taxon>
        <taxon>Pezizomycotina</taxon>
        <taxon>Dothideomycetes</taxon>
        <taxon>Pleosporomycetidae</taxon>
        <taxon>Pleosporales</taxon>
        <taxon>Torulaceae</taxon>
        <taxon>Dendryphion</taxon>
    </lineage>
</organism>
<feature type="compositionally biased region" description="Polar residues" evidence="1">
    <location>
        <begin position="1"/>
        <end position="18"/>
    </location>
</feature>
<dbReference type="Proteomes" id="UP000700596">
    <property type="component" value="Unassembled WGS sequence"/>
</dbReference>
<reference evidence="3" key="1">
    <citation type="journal article" date="2021" name="Nat. Commun.">
        <title>Genetic determinants of endophytism in the Arabidopsis root mycobiome.</title>
        <authorList>
            <person name="Mesny F."/>
            <person name="Miyauchi S."/>
            <person name="Thiergart T."/>
            <person name="Pickel B."/>
            <person name="Atanasova L."/>
            <person name="Karlsson M."/>
            <person name="Huettel B."/>
            <person name="Barry K.W."/>
            <person name="Haridas S."/>
            <person name="Chen C."/>
            <person name="Bauer D."/>
            <person name="Andreopoulos W."/>
            <person name="Pangilinan J."/>
            <person name="LaButti K."/>
            <person name="Riley R."/>
            <person name="Lipzen A."/>
            <person name="Clum A."/>
            <person name="Drula E."/>
            <person name="Henrissat B."/>
            <person name="Kohler A."/>
            <person name="Grigoriev I.V."/>
            <person name="Martin F.M."/>
            <person name="Hacquard S."/>
        </authorList>
    </citation>
    <scope>NUCLEOTIDE SEQUENCE</scope>
    <source>
        <strain evidence="3">MPI-CAGE-CH-0243</strain>
    </source>
</reference>
<evidence type="ECO:0000256" key="1">
    <source>
        <dbReference type="SAM" id="MobiDB-lite"/>
    </source>
</evidence>
<keyword evidence="2" id="KW-0472">Membrane</keyword>
<feature type="transmembrane region" description="Helical" evidence="2">
    <location>
        <begin position="158"/>
        <end position="181"/>
    </location>
</feature>